<sequence>MRLNLWLLATAVFGASAPVLVTGQDASPLDLKLVPVKLESENMGSVREYSTVMYEVLDGINHVKKVLEADQMLTAHEISSEAQMEKLSTTSKMLHKAVQDFQSTPEVEMAPAELQIAIEQLSKELEETHTVVTAAVARDLGTTTSQPQRRLDLEGENPTQKQKHPLIRQYSQHRKLRRHLDIHDKLTNGDHSFVNDLMSRLSQGSRRTRSHGRNLATANETLVETCDKVVACMNEYTLFDFVAYFYGDYVGDDGVIDSDKIPKKQGYKDFFDKLGAIRDVMKTVSTDNGSKVNNCRKLMREMHKNELSELYNETYYEKYVGPSWREVCSAEGSTKYIKLEEIKNKVGKNVAYHLFEDMALCAEDIGDPILFDDDGLARVPIKPDSDKRFQRSRSIAGTRYDFDEYGQPGFPIEPKAFFRYVTLDPLQSSQFRIVHPDCYHKVNKYFKDVVLRSHFNISNVDYLGRSYPNKIVWDCDQTEQHSDTNRDYKCTVKIDNKDICGVMEVKNKRYHPSTEDVVGSGVVSNTLEEGSVYSLEPFDMDDTMSILLGPKKSIGLVCAFSETTKEMPGYCCLDQPWEREGDLFGVKYACEETKEKCNHIATGLGGFSEDSCKIYSGTYCTNPVDCSALSECVKSELEWAKANKRATFAAFLGAAPQANDTSSFAACADLKEYFGFPSEYPDVLEICEDISYLRYDSNFEKLDGSDSGSSGELPDMPETEDLKPPKTHAKNSNYYNDQVVVLYQLEKSTLTLEKVYDLLDAFTCPTGIPWVTQGCQTVKNIAIVIAFLAKWDNESSSIVLDYKYGQDQISDFDMYTLSENAAAVFGNMKLLNANLKSSTGALYKTLGAMQKEIITIKETVKSSSARRLGHLSARTMVDSDGSITEVLEVRPLPSLGWEQDKESGLIRVPQQVFQSAEHAINFLHSSLSSHDDGAELNITEAIALQCSSEFEVLPVPTKNITTAINGTIGMAKKFLLAVDTKSPVVHCGFSKDSVVSSDGKALLLSEKRNDGGLLDSTFWYTIKDDCSKTVVVDVVVSSNEFDERTSVFLAKSVTGGSKQAKVLVAPTTCKGRNLGAGLCHSSSTTTERVYDIRVTATDSSGLVGVDTCHIVVTPPHETDGNVGDSLGSNKSVRGARDGLAELLDEAAKDPQFEVAFMTITTESTF</sequence>
<organism evidence="3 4">
    <name type="scientific">Seminavis robusta</name>
    <dbReference type="NCBI Taxonomy" id="568900"/>
    <lineage>
        <taxon>Eukaryota</taxon>
        <taxon>Sar</taxon>
        <taxon>Stramenopiles</taxon>
        <taxon>Ochrophyta</taxon>
        <taxon>Bacillariophyta</taxon>
        <taxon>Bacillariophyceae</taxon>
        <taxon>Bacillariophycidae</taxon>
        <taxon>Naviculales</taxon>
        <taxon>Naviculaceae</taxon>
        <taxon>Seminavis</taxon>
    </lineage>
</organism>
<keyword evidence="2" id="KW-0732">Signal</keyword>
<proteinExistence type="predicted"/>
<feature type="region of interest" description="Disordered" evidence="1">
    <location>
        <begin position="140"/>
        <end position="164"/>
    </location>
</feature>
<evidence type="ECO:0000313" key="4">
    <source>
        <dbReference type="Proteomes" id="UP001153069"/>
    </source>
</evidence>
<evidence type="ECO:0000256" key="2">
    <source>
        <dbReference type="SAM" id="SignalP"/>
    </source>
</evidence>
<feature type="signal peptide" evidence="2">
    <location>
        <begin position="1"/>
        <end position="23"/>
    </location>
</feature>
<dbReference type="Proteomes" id="UP001153069">
    <property type="component" value="Unassembled WGS sequence"/>
</dbReference>
<dbReference type="AlphaFoldDB" id="A0A9N8DF42"/>
<feature type="chain" id="PRO_5040234055" evidence="2">
    <location>
        <begin position="24"/>
        <end position="1165"/>
    </location>
</feature>
<accession>A0A9N8DF42</accession>
<dbReference type="EMBL" id="CAICTM010000112">
    <property type="protein sequence ID" value="CAB9501622.1"/>
    <property type="molecule type" value="Genomic_DNA"/>
</dbReference>
<feature type="region of interest" description="Disordered" evidence="1">
    <location>
        <begin position="703"/>
        <end position="730"/>
    </location>
</feature>
<evidence type="ECO:0000313" key="3">
    <source>
        <dbReference type="EMBL" id="CAB9501622.1"/>
    </source>
</evidence>
<protein>
    <submittedName>
        <fullName evidence="3">Uncharacterized protein</fullName>
    </submittedName>
</protein>
<name>A0A9N8DF42_9STRA</name>
<gene>
    <name evidence="3" type="ORF">SEMRO_113_G056160.1</name>
</gene>
<comment type="caution">
    <text evidence="3">The sequence shown here is derived from an EMBL/GenBank/DDBJ whole genome shotgun (WGS) entry which is preliminary data.</text>
</comment>
<evidence type="ECO:0000256" key="1">
    <source>
        <dbReference type="SAM" id="MobiDB-lite"/>
    </source>
</evidence>
<reference evidence="3" key="1">
    <citation type="submission" date="2020-06" db="EMBL/GenBank/DDBJ databases">
        <authorList>
            <consortium name="Plant Systems Biology data submission"/>
        </authorList>
    </citation>
    <scope>NUCLEOTIDE SEQUENCE</scope>
    <source>
        <strain evidence="3">D6</strain>
    </source>
</reference>
<keyword evidence="4" id="KW-1185">Reference proteome</keyword>